<proteinExistence type="predicted"/>
<sequence>MLDPHIRTALPPVAGQPDVYPTQFRALDQYDVFRFVIDHKRKGYVFHFDWNYGGV</sequence>
<reference evidence="2" key="1">
    <citation type="submission" date="2023-06" db="EMBL/GenBank/DDBJ databases">
        <authorList>
            <consortium name="Lawrence Berkeley National Laboratory"/>
            <person name="Ahrendt S."/>
            <person name="Sahu N."/>
            <person name="Indic B."/>
            <person name="Wong-Bajracharya J."/>
            <person name="Merenyi Z."/>
            <person name="Ke H.-M."/>
            <person name="Monk M."/>
            <person name="Kocsube S."/>
            <person name="Drula E."/>
            <person name="Lipzen A."/>
            <person name="Balint B."/>
            <person name="Henrissat B."/>
            <person name="Andreopoulos B."/>
            <person name="Martin F.M."/>
            <person name="Harder C.B."/>
            <person name="Rigling D."/>
            <person name="Ford K.L."/>
            <person name="Foster G.D."/>
            <person name="Pangilinan J."/>
            <person name="Papanicolaou A."/>
            <person name="Barry K."/>
            <person name="LaButti K."/>
            <person name="Viragh M."/>
            <person name="Koriabine M."/>
            <person name="Yan M."/>
            <person name="Riley R."/>
            <person name="Champramary S."/>
            <person name="Plett K.L."/>
            <person name="Tsai I.J."/>
            <person name="Slot J."/>
            <person name="Sipos G."/>
            <person name="Plett J."/>
            <person name="Nagy L.G."/>
            <person name="Grigoriev I.V."/>
        </authorList>
    </citation>
    <scope>NUCLEOTIDE SEQUENCE</scope>
    <source>
        <strain evidence="2">FPL87.14</strain>
    </source>
</reference>
<dbReference type="EMBL" id="JAUEPT010000024">
    <property type="protein sequence ID" value="KAK0442923.1"/>
    <property type="molecule type" value="Genomic_DNA"/>
</dbReference>
<keyword evidence="3" id="KW-1185">Reference proteome</keyword>
<organism evidence="2 3">
    <name type="scientific">Armillaria borealis</name>
    <dbReference type="NCBI Taxonomy" id="47425"/>
    <lineage>
        <taxon>Eukaryota</taxon>
        <taxon>Fungi</taxon>
        <taxon>Dikarya</taxon>
        <taxon>Basidiomycota</taxon>
        <taxon>Agaricomycotina</taxon>
        <taxon>Agaricomycetes</taxon>
        <taxon>Agaricomycetidae</taxon>
        <taxon>Agaricales</taxon>
        <taxon>Marasmiineae</taxon>
        <taxon>Physalacriaceae</taxon>
        <taxon>Armillaria</taxon>
    </lineage>
</organism>
<evidence type="ECO:0000313" key="3">
    <source>
        <dbReference type="Proteomes" id="UP001175226"/>
    </source>
</evidence>
<dbReference type="Proteomes" id="UP001175226">
    <property type="component" value="Unassembled WGS sequence"/>
</dbReference>
<name>A0AA39MQW2_9AGAR</name>
<dbReference type="Pfam" id="PF23358">
    <property type="entry name" value="OST48_MD"/>
    <property type="match status" value="1"/>
</dbReference>
<feature type="domain" description="OST48 middle" evidence="1">
    <location>
        <begin position="1"/>
        <end position="45"/>
    </location>
</feature>
<protein>
    <recommendedName>
        <fullName evidence="1">OST48 middle domain-containing protein</fullName>
    </recommendedName>
</protein>
<dbReference type="AlphaFoldDB" id="A0AA39MQW2"/>
<evidence type="ECO:0000259" key="1">
    <source>
        <dbReference type="Pfam" id="PF23358"/>
    </source>
</evidence>
<comment type="caution">
    <text evidence="2">The sequence shown here is derived from an EMBL/GenBank/DDBJ whole genome shotgun (WGS) entry which is preliminary data.</text>
</comment>
<accession>A0AA39MQW2</accession>
<gene>
    <name evidence="2" type="ORF">EV421DRAFT_555610</name>
</gene>
<dbReference type="InterPro" id="IPR055459">
    <property type="entry name" value="OST48_MD"/>
</dbReference>
<evidence type="ECO:0000313" key="2">
    <source>
        <dbReference type="EMBL" id="KAK0442923.1"/>
    </source>
</evidence>